<dbReference type="AlphaFoldDB" id="A0A6B1ITB8"/>
<reference evidence="1 2" key="1">
    <citation type="submission" date="2019-11" db="EMBL/GenBank/DDBJ databases">
        <title>Genome sequences of 17 halophilic strains isolated from different environments.</title>
        <authorList>
            <person name="Furrow R.E."/>
        </authorList>
    </citation>
    <scope>NUCLEOTIDE SEQUENCE [LARGE SCALE GENOMIC DNA]</scope>
    <source>
        <strain evidence="1 2">22502_06_Cabo</strain>
    </source>
</reference>
<evidence type="ECO:0000313" key="2">
    <source>
        <dbReference type="Proteomes" id="UP000452321"/>
    </source>
</evidence>
<dbReference type="RefSeq" id="WP_159357991.1">
    <property type="nucleotide sequence ID" value="NZ_WMFC01000003.1"/>
</dbReference>
<accession>A0A6B1ITB8</accession>
<organism evidence="1 2">
    <name type="scientific">Halorubrum distributum</name>
    <dbReference type="NCBI Taxonomy" id="29283"/>
    <lineage>
        <taxon>Archaea</taxon>
        <taxon>Methanobacteriati</taxon>
        <taxon>Methanobacteriota</taxon>
        <taxon>Stenosarchaea group</taxon>
        <taxon>Halobacteria</taxon>
        <taxon>Halobacteriales</taxon>
        <taxon>Haloferacaceae</taxon>
        <taxon>Halorubrum</taxon>
        <taxon>Halorubrum distributum group</taxon>
    </lineage>
</organism>
<dbReference type="Proteomes" id="UP000452321">
    <property type="component" value="Unassembled WGS sequence"/>
</dbReference>
<sequence length="387" mass="44710">MNLNSLEFHLDYPAGKVLEVDQLEDVTGGMNPVYYRRTGDTLRVCSSVARLIQDSGEFYRNPDFNPPEWFQQTVPGSVSPLHNPITWIQNRFKESNPSWYANWQTVDKRIYKLRPHESVTADSSTINFSPNPAISSKAELAERVAGALTAFINRIESEYPDVQHVIFTGGKDSQIIHLVPKLDESNWHVFSAEPNYGIVMDWLESNDIKFCDSHTADTDNHETLDMLRAKIKASDLYSDPHHLRWLPVLNKIADRYESRVFFWSGTEGDTYLSYHPDYQGETREVFWRQQFSRAPSWQGNTHQVTFNFTGAPQISPYHSPEMWDVLRDYDPKLISTDDDVRPRIGDILSDGVSWPDRNPGPPTLEYETGINSHALYFEQVRKSRRFE</sequence>
<protein>
    <recommendedName>
        <fullName evidence="3">Asparagine synthetase domain-containing protein</fullName>
    </recommendedName>
</protein>
<comment type="caution">
    <text evidence="1">The sequence shown here is derived from an EMBL/GenBank/DDBJ whole genome shotgun (WGS) entry which is preliminary data.</text>
</comment>
<evidence type="ECO:0000313" key="1">
    <source>
        <dbReference type="EMBL" id="MYL66711.1"/>
    </source>
</evidence>
<gene>
    <name evidence="1" type="ORF">GLW30_03080</name>
</gene>
<proteinExistence type="predicted"/>
<name>A0A6B1ITB8_9EURY</name>
<dbReference type="EMBL" id="WMFC01000003">
    <property type="protein sequence ID" value="MYL66711.1"/>
    <property type="molecule type" value="Genomic_DNA"/>
</dbReference>
<evidence type="ECO:0008006" key="3">
    <source>
        <dbReference type="Google" id="ProtNLM"/>
    </source>
</evidence>